<dbReference type="InterPro" id="IPR000504">
    <property type="entry name" value="RRM_dom"/>
</dbReference>
<dbReference type="Proteomes" id="UP001323405">
    <property type="component" value="Unassembled WGS sequence"/>
</dbReference>
<dbReference type="InterPro" id="IPR012677">
    <property type="entry name" value="Nucleotide-bd_a/b_plait_sf"/>
</dbReference>
<evidence type="ECO:0000256" key="2">
    <source>
        <dbReference type="SAM" id="MobiDB-lite"/>
    </source>
</evidence>
<comment type="caution">
    <text evidence="4">The sequence shown here is derived from an EMBL/GenBank/DDBJ whole genome shotgun (WGS) entry which is preliminary data.</text>
</comment>
<dbReference type="GeneID" id="87906387"/>
<keyword evidence="1" id="KW-0694">RNA-binding</keyword>
<gene>
    <name evidence="4" type="ORF">QC762_120430</name>
</gene>
<feature type="region of interest" description="Disordered" evidence="2">
    <location>
        <begin position="69"/>
        <end position="91"/>
    </location>
</feature>
<evidence type="ECO:0000313" key="5">
    <source>
        <dbReference type="Proteomes" id="UP001323405"/>
    </source>
</evidence>
<evidence type="ECO:0000256" key="1">
    <source>
        <dbReference type="PROSITE-ProRule" id="PRU00176"/>
    </source>
</evidence>
<organism evidence="4 5">
    <name type="scientific">Podospora pseudocomata</name>
    <dbReference type="NCBI Taxonomy" id="2093779"/>
    <lineage>
        <taxon>Eukaryota</taxon>
        <taxon>Fungi</taxon>
        <taxon>Dikarya</taxon>
        <taxon>Ascomycota</taxon>
        <taxon>Pezizomycotina</taxon>
        <taxon>Sordariomycetes</taxon>
        <taxon>Sordariomycetidae</taxon>
        <taxon>Sordariales</taxon>
        <taxon>Podosporaceae</taxon>
        <taxon>Podospora</taxon>
    </lineage>
</organism>
<keyword evidence="5" id="KW-1185">Reference proteome</keyword>
<dbReference type="Gene3D" id="3.30.70.330">
    <property type="match status" value="2"/>
</dbReference>
<feature type="region of interest" description="Disordered" evidence="2">
    <location>
        <begin position="542"/>
        <end position="579"/>
    </location>
</feature>
<dbReference type="InterPro" id="IPR035979">
    <property type="entry name" value="RBD_domain_sf"/>
</dbReference>
<protein>
    <recommendedName>
        <fullName evidence="3">RRM domain-containing protein</fullName>
    </recommendedName>
</protein>
<proteinExistence type="predicted"/>
<dbReference type="PROSITE" id="PS50102">
    <property type="entry name" value="RRM"/>
    <property type="match status" value="2"/>
</dbReference>
<dbReference type="RefSeq" id="XP_062749570.1">
    <property type="nucleotide sequence ID" value="XM_062886480.1"/>
</dbReference>
<evidence type="ECO:0000313" key="4">
    <source>
        <dbReference type="EMBL" id="KAK4660600.1"/>
    </source>
</evidence>
<dbReference type="PANTHER" id="PTHR15241:SF304">
    <property type="entry name" value="RRM DOMAIN-CONTAINING PROTEIN"/>
    <property type="match status" value="1"/>
</dbReference>
<feature type="region of interest" description="Disordered" evidence="2">
    <location>
        <begin position="1"/>
        <end position="40"/>
    </location>
</feature>
<accession>A0ABR0GXX8</accession>
<reference evidence="4 5" key="1">
    <citation type="journal article" date="2023" name="bioRxiv">
        <title>High-quality genome assemblies of four members of thePodospora anserinaspecies complex.</title>
        <authorList>
            <person name="Ament-Velasquez S.L."/>
            <person name="Vogan A.A."/>
            <person name="Wallerman O."/>
            <person name="Hartmann F."/>
            <person name="Gautier V."/>
            <person name="Silar P."/>
            <person name="Giraud T."/>
            <person name="Johannesson H."/>
        </authorList>
    </citation>
    <scope>NUCLEOTIDE SEQUENCE [LARGE SCALE GENOMIC DNA]</scope>
    <source>
        <strain evidence="4 5">CBS 415.72m</strain>
    </source>
</reference>
<feature type="domain" description="RRM" evidence="3">
    <location>
        <begin position="138"/>
        <end position="216"/>
    </location>
</feature>
<dbReference type="SMART" id="SM00360">
    <property type="entry name" value="RRM"/>
    <property type="match status" value="2"/>
</dbReference>
<dbReference type="Pfam" id="PF00076">
    <property type="entry name" value="RRM_1"/>
    <property type="match status" value="2"/>
</dbReference>
<dbReference type="SUPFAM" id="SSF54928">
    <property type="entry name" value="RNA-binding domain, RBD"/>
    <property type="match status" value="2"/>
</dbReference>
<feature type="domain" description="RRM" evidence="3">
    <location>
        <begin position="340"/>
        <end position="420"/>
    </location>
</feature>
<sequence length="579" mass="64065">MSSPSVTWSEEAVVGVDSSPVASGRSRSASEPSSVTGSDELIFSAASSPAMESLAACLPSAALKEDDEVLETSTRSAAAEATASTSPTDRRSVSWAVEVAGDSVGSLSASRSVSWAMSVSDSGNSAEIDPQDVYPSTACVFVANLAEPRDDVALEAAVTRAFSRFGTVFVKIRRDHNNLPFAFVQYTTEEEAKDAIERGRGVPIFGRPCRTEMVKSNRSFIIYKRDCSEILIDEARKIMETFGTVSSIEVVDDDTCERMDLPSSVLVEYSSFNSKKTFSMVGLFFDCPSGLLLYLLTTTHKAVALFPDYYIDMFDVRKRAAKSNIDRDTEFLRQYDLDRRSIYVGGLPLDATEEEMFEIFSDVGEVIKVNMVQRHNQEGALARQFCFVEFDKMETPTYAINNRDGMVLRGQHLTVQRKQSKVAKTRLATRYIGKNELTEVNKTQPHHDDQGYQGHQMPIHHHEPQHYQRYAGPAMPPMPYIPGDGAAVGMSGMPVHPATVSPSFAQSFPVHPPGHTPPGMMSAWPVITNNTPTRHHQAYNPNPAFAPTQRRAPDRSCAQPRRNHTRYFYQPADADIVEE</sequence>
<dbReference type="EMBL" id="JAFFHA010000001">
    <property type="protein sequence ID" value="KAK4660600.1"/>
    <property type="molecule type" value="Genomic_DNA"/>
</dbReference>
<feature type="compositionally biased region" description="Low complexity" evidence="2">
    <location>
        <begin position="22"/>
        <end position="34"/>
    </location>
</feature>
<name>A0ABR0GXX8_9PEZI</name>
<evidence type="ECO:0000259" key="3">
    <source>
        <dbReference type="PROSITE" id="PS50102"/>
    </source>
</evidence>
<dbReference type="PANTHER" id="PTHR15241">
    <property type="entry name" value="TRANSFORMER-2-RELATED"/>
    <property type="match status" value="1"/>
</dbReference>
<feature type="compositionally biased region" description="Low complexity" evidence="2">
    <location>
        <begin position="72"/>
        <end position="87"/>
    </location>
</feature>